<comment type="caution">
    <text evidence="2">The sequence shown here is derived from an EMBL/GenBank/DDBJ whole genome shotgun (WGS) entry which is preliminary data.</text>
</comment>
<keyword evidence="3" id="KW-1185">Reference proteome</keyword>
<dbReference type="Proteomes" id="UP000265520">
    <property type="component" value="Unassembled WGS sequence"/>
</dbReference>
<evidence type="ECO:0000313" key="3">
    <source>
        <dbReference type="Proteomes" id="UP000265520"/>
    </source>
</evidence>
<dbReference type="EMBL" id="LXQA010149613">
    <property type="protein sequence ID" value="MCI25824.1"/>
    <property type="molecule type" value="Genomic_DNA"/>
</dbReference>
<proteinExistence type="predicted"/>
<keyword evidence="1" id="KW-0472">Membrane</keyword>
<dbReference type="AlphaFoldDB" id="A0A392QPP3"/>
<organism evidence="2 3">
    <name type="scientific">Trifolium medium</name>
    <dbReference type="NCBI Taxonomy" id="97028"/>
    <lineage>
        <taxon>Eukaryota</taxon>
        <taxon>Viridiplantae</taxon>
        <taxon>Streptophyta</taxon>
        <taxon>Embryophyta</taxon>
        <taxon>Tracheophyta</taxon>
        <taxon>Spermatophyta</taxon>
        <taxon>Magnoliopsida</taxon>
        <taxon>eudicotyledons</taxon>
        <taxon>Gunneridae</taxon>
        <taxon>Pentapetalae</taxon>
        <taxon>rosids</taxon>
        <taxon>fabids</taxon>
        <taxon>Fabales</taxon>
        <taxon>Fabaceae</taxon>
        <taxon>Papilionoideae</taxon>
        <taxon>50 kb inversion clade</taxon>
        <taxon>NPAAA clade</taxon>
        <taxon>Hologalegina</taxon>
        <taxon>IRL clade</taxon>
        <taxon>Trifolieae</taxon>
        <taxon>Trifolium</taxon>
    </lineage>
</organism>
<evidence type="ECO:0000313" key="2">
    <source>
        <dbReference type="EMBL" id="MCI25824.1"/>
    </source>
</evidence>
<name>A0A392QPP3_9FABA</name>
<keyword evidence="1" id="KW-0812">Transmembrane</keyword>
<feature type="transmembrane region" description="Helical" evidence="1">
    <location>
        <begin position="38"/>
        <end position="56"/>
    </location>
</feature>
<protein>
    <recommendedName>
        <fullName evidence="4">Transmembrane protein</fullName>
    </recommendedName>
</protein>
<accession>A0A392QPP3</accession>
<sequence>MVTSSVRQRGGGTGVDVRRPGECLAVVLGDSTATTRTSFFFSLVLFLFICLFMKGLTYKDDENGGSGGLWW</sequence>
<evidence type="ECO:0008006" key="4">
    <source>
        <dbReference type="Google" id="ProtNLM"/>
    </source>
</evidence>
<reference evidence="2 3" key="1">
    <citation type="journal article" date="2018" name="Front. Plant Sci.">
        <title>Red Clover (Trifolium pratense) and Zigzag Clover (T. medium) - A Picture of Genomic Similarities and Differences.</title>
        <authorList>
            <person name="Dluhosova J."/>
            <person name="Istvanek J."/>
            <person name="Nedelnik J."/>
            <person name="Repkova J."/>
        </authorList>
    </citation>
    <scope>NUCLEOTIDE SEQUENCE [LARGE SCALE GENOMIC DNA]</scope>
    <source>
        <strain evidence="3">cv. 10/8</strain>
        <tissue evidence="2">Leaf</tissue>
    </source>
</reference>
<evidence type="ECO:0000256" key="1">
    <source>
        <dbReference type="SAM" id="Phobius"/>
    </source>
</evidence>
<keyword evidence="1" id="KW-1133">Transmembrane helix</keyword>